<feature type="transmembrane region" description="Helical" evidence="1">
    <location>
        <begin position="122"/>
        <end position="141"/>
    </location>
</feature>
<feature type="transmembrane region" description="Helical" evidence="1">
    <location>
        <begin position="12"/>
        <end position="31"/>
    </location>
</feature>
<feature type="transmembrane region" description="Helical" evidence="1">
    <location>
        <begin position="98"/>
        <end position="115"/>
    </location>
</feature>
<comment type="caution">
    <text evidence="2">The sequence shown here is derived from an EMBL/GenBank/DDBJ whole genome shotgun (WGS) entry which is preliminary data.</text>
</comment>
<dbReference type="EMBL" id="JAUSUP010000002">
    <property type="protein sequence ID" value="MDQ0351380.1"/>
    <property type="molecule type" value="Genomic_DNA"/>
</dbReference>
<accession>A0ABU0DSN0</accession>
<feature type="transmembrane region" description="Helical" evidence="1">
    <location>
        <begin position="193"/>
        <end position="213"/>
    </location>
</feature>
<organism evidence="2 3">
    <name type="scientific">Alkalibacillus filiformis</name>
    <dbReference type="NCBI Taxonomy" id="200990"/>
    <lineage>
        <taxon>Bacteria</taxon>
        <taxon>Bacillati</taxon>
        <taxon>Bacillota</taxon>
        <taxon>Bacilli</taxon>
        <taxon>Bacillales</taxon>
        <taxon>Bacillaceae</taxon>
        <taxon>Alkalibacillus</taxon>
    </lineage>
</organism>
<evidence type="ECO:0000313" key="3">
    <source>
        <dbReference type="Proteomes" id="UP001236723"/>
    </source>
</evidence>
<dbReference type="PIRSF" id="PIRSF030780">
    <property type="entry name" value="Md_memb_hyd_prd"/>
    <property type="match status" value="1"/>
</dbReference>
<sequence length="214" mass="23960">MREDINIMMASGHQAMGLTWGVAAITFSHLLPIEISGINETILFIIIVMIGALLPDMDSKSSKLGRYAYPIAISVTALAGALYIWQPDQFWTFIDEEMTFVLATIVLVFFILSSHRTWTHSLLFIALMTVYLSLVSTWFVIPDYLQYGLVLGVASHIFGDFLTKRGVPLLHPITKRNFRFPLSFRTGSSAERFVVVALIVVNVWLISSGNGWIS</sequence>
<protein>
    <submittedName>
        <fullName evidence="2">Inner membrane protein</fullName>
    </submittedName>
</protein>
<keyword evidence="1" id="KW-0812">Transmembrane</keyword>
<evidence type="ECO:0000256" key="1">
    <source>
        <dbReference type="SAM" id="Phobius"/>
    </source>
</evidence>
<keyword evidence="1" id="KW-1133">Transmembrane helix</keyword>
<feature type="transmembrane region" description="Helical" evidence="1">
    <location>
        <begin position="37"/>
        <end position="55"/>
    </location>
</feature>
<dbReference type="InterPro" id="IPR016956">
    <property type="entry name" value="YdjM"/>
</dbReference>
<keyword evidence="3" id="KW-1185">Reference proteome</keyword>
<feature type="transmembrane region" description="Helical" evidence="1">
    <location>
        <begin position="67"/>
        <end position="86"/>
    </location>
</feature>
<dbReference type="InterPro" id="IPR007404">
    <property type="entry name" value="YdjM-like"/>
</dbReference>
<keyword evidence="1" id="KW-0472">Membrane</keyword>
<dbReference type="Proteomes" id="UP001236723">
    <property type="component" value="Unassembled WGS sequence"/>
</dbReference>
<evidence type="ECO:0000313" key="2">
    <source>
        <dbReference type="EMBL" id="MDQ0351380.1"/>
    </source>
</evidence>
<reference evidence="2 3" key="1">
    <citation type="submission" date="2023-07" db="EMBL/GenBank/DDBJ databases">
        <title>Genomic Encyclopedia of Type Strains, Phase IV (KMG-IV): sequencing the most valuable type-strain genomes for metagenomic binning, comparative biology and taxonomic classification.</title>
        <authorList>
            <person name="Goeker M."/>
        </authorList>
    </citation>
    <scope>NUCLEOTIDE SEQUENCE [LARGE SCALE GENOMIC DNA]</scope>
    <source>
        <strain evidence="2 3">DSM 15448</strain>
    </source>
</reference>
<dbReference type="PANTHER" id="PTHR35531:SF1">
    <property type="entry name" value="INNER MEMBRANE PROTEIN YBCI-RELATED"/>
    <property type="match status" value="1"/>
</dbReference>
<dbReference type="Pfam" id="PF04307">
    <property type="entry name" value="YdjM"/>
    <property type="match status" value="1"/>
</dbReference>
<name>A0ABU0DSN0_9BACI</name>
<proteinExistence type="predicted"/>
<gene>
    <name evidence="2" type="ORF">J2R98_001194</name>
</gene>
<dbReference type="PANTHER" id="PTHR35531">
    <property type="entry name" value="INNER MEMBRANE PROTEIN YBCI-RELATED"/>
    <property type="match status" value="1"/>
</dbReference>